<protein>
    <submittedName>
        <fullName evidence="4">PaaI family thioesterase</fullName>
        <ecNumber evidence="4">3.1.2.-</ecNumber>
    </submittedName>
</protein>
<dbReference type="Gene3D" id="3.10.129.10">
    <property type="entry name" value="Hotdog Thioesterase"/>
    <property type="match status" value="1"/>
</dbReference>
<proteinExistence type="inferred from homology"/>
<evidence type="ECO:0000256" key="2">
    <source>
        <dbReference type="ARBA" id="ARBA00022801"/>
    </source>
</evidence>
<evidence type="ECO:0000313" key="5">
    <source>
        <dbReference type="Proteomes" id="UP001418637"/>
    </source>
</evidence>
<dbReference type="InterPro" id="IPR006683">
    <property type="entry name" value="Thioestr_dom"/>
</dbReference>
<sequence length="145" mass="15290">MMNASVEIQNRITENFKRQAMMGSIGANLVSIEQGRVVIAAPVNDGFKQQQGVAHAGLIFALGDSAAGYAALSVMPEDADVMSVELKINLLSPGTGRLIADGRVIKAGRRLVVVSADIWSEDDAGQRKHVAIMQGTMIPVTAKSG</sequence>
<comment type="similarity">
    <text evidence="1">Belongs to the thioesterase PaaI family.</text>
</comment>
<dbReference type="EMBL" id="JBBYXI010000002">
    <property type="protein sequence ID" value="MEN3930943.1"/>
    <property type="molecule type" value="Genomic_DNA"/>
</dbReference>
<dbReference type="PANTHER" id="PTHR21660:SF1">
    <property type="entry name" value="ACYL-COENZYME A THIOESTERASE 13"/>
    <property type="match status" value="1"/>
</dbReference>
<reference evidence="4 5" key="1">
    <citation type="submission" date="2024-04" db="EMBL/GenBank/DDBJ databases">
        <title>A novel species isolated from cricket.</title>
        <authorList>
            <person name="Wang H.-C."/>
        </authorList>
    </citation>
    <scope>NUCLEOTIDE SEQUENCE [LARGE SCALE GENOMIC DNA]</scope>
    <source>
        <strain evidence="4 5">WL0021</strain>
    </source>
</reference>
<dbReference type="InterPro" id="IPR003736">
    <property type="entry name" value="PAAI_dom"/>
</dbReference>
<evidence type="ECO:0000256" key="1">
    <source>
        <dbReference type="ARBA" id="ARBA00008324"/>
    </source>
</evidence>
<keyword evidence="2 4" id="KW-0378">Hydrolase</keyword>
<evidence type="ECO:0000313" key="4">
    <source>
        <dbReference type="EMBL" id="MEN3930943.1"/>
    </source>
</evidence>
<gene>
    <name evidence="4" type="ORF">WJT86_07710</name>
</gene>
<dbReference type="CDD" id="cd03443">
    <property type="entry name" value="PaaI_thioesterase"/>
    <property type="match status" value="1"/>
</dbReference>
<dbReference type="Proteomes" id="UP001418637">
    <property type="component" value="Unassembled WGS sequence"/>
</dbReference>
<accession>A0ABV0BIY0</accession>
<evidence type="ECO:0000259" key="3">
    <source>
        <dbReference type="Pfam" id="PF03061"/>
    </source>
</evidence>
<comment type="caution">
    <text evidence="4">The sequence shown here is derived from an EMBL/GenBank/DDBJ whole genome shotgun (WGS) entry which is preliminary data.</text>
</comment>
<dbReference type="SUPFAM" id="SSF54637">
    <property type="entry name" value="Thioesterase/thiol ester dehydrase-isomerase"/>
    <property type="match status" value="1"/>
</dbReference>
<dbReference type="RefSeq" id="WP_346336964.1">
    <property type="nucleotide sequence ID" value="NZ_JBBYXI010000002.1"/>
</dbReference>
<name>A0ABV0BIY0_9HYPH</name>
<feature type="domain" description="Thioesterase" evidence="3">
    <location>
        <begin position="51"/>
        <end position="123"/>
    </location>
</feature>
<dbReference type="InterPro" id="IPR029069">
    <property type="entry name" value="HotDog_dom_sf"/>
</dbReference>
<dbReference type="EC" id="3.1.2.-" evidence="4"/>
<dbReference type="PANTHER" id="PTHR21660">
    <property type="entry name" value="THIOESTERASE SUPERFAMILY MEMBER-RELATED"/>
    <property type="match status" value="1"/>
</dbReference>
<keyword evidence="5" id="KW-1185">Reference proteome</keyword>
<organism evidence="4 5">
    <name type="scientific">Hohaiivirga grylli</name>
    <dbReference type="NCBI Taxonomy" id="3133970"/>
    <lineage>
        <taxon>Bacteria</taxon>
        <taxon>Pseudomonadati</taxon>
        <taxon>Pseudomonadota</taxon>
        <taxon>Alphaproteobacteria</taxon>
        <taxon>Hyphomicrobiales</taxon>
        <taxon>Methylobacteriaceae</taxon>
        <taxon>Hohaiivirga</taxon>
    </lineage>
</organism>
<dbReference type="NCBIfam" id="TIGR00369">
    <property type="entry name" value="unchar_dom_1"/>
    <property type="match status" value="1"/>
</dbReference>
<dbReference type="InterPro" id="IPR039298">
    <property type="entry name" value="ACOT13"/>
</dbReference>
<dbReference type="Pfam" id="PF03061">
    <property type="entry name" value="4HBT"/>
    <property type="match status" value="1"/>
</dbReference>
<dbReference type="GO" id="GO:0016787">
    <property type="term" value="F:hydrolase activity"/>
    <property type="evidence" value="ECO:0007669"/>
    <property type="project" value="UniProtKB-KW"/>
</dbReference>